<evidence type="ECO:0000313" key="3">
    <source>
        <dbReference type="EMBL" id="MEK0085811.1"/>
    </source>
</evidence>
<evidence type="ECO:0000313" key="4">
    <source>
        <dbReference type="Proteomes" id="UP001375743"/>
    </source>
</evidence>
<reference evidence="3 4" key="1">
    <citation type="submission" date="2024-01" db="EMBL/GenBank/DDBJ databases">
        <title>Multi-omics insights into the function and evolution of sodium benzoate biodegradation pathways in Benzoatithermus flavus gen. nov., sp. nov. from hot spring.</title>
        <authorList>
            <person name="Hu C.-J."/>
            <person name="Li W.-J."/>
        </authorList>
    </citation>
    <scope>NUCLEOTIDE SEQUENCE [LARGE SCALE GENOMIC DNA]</scope>
    <source>
        <strain evidence="3 4">SYSU G07066</strain>
    </source>
</reference>
<organism evidence="3 4">
    <name type="scientific">Benzoatithermus flavus</name>
    <dbReference type="NCBI Taxonomy" id="3108223"/>
    <lineage>
        <taxon>Bacteria</taxon>
        <taxon>Pseudomonadati</taxon>
        <taxon>Pseudomonadota</taxon>
        <taxon>Alphaproteobacteria</taxon>
        <taxon>Geminicoccales</taxon>
        <taxon>Geminicoccaceae</taxon>
        <taxon>Benzoatithermus</taxon>
    </lineage>
</organism>
<dbReference type="InterPro" id="IPR012337">
    <property type="entry name" value="RNaseH-like_sf"/>
</dbReference>
<dbReference type="Pfam" id="PF13546">
    <property type="entry name" value="DDE_5"/>
    <property type="match status" value="1"/>
</dbReference>
<dbReference type="Proteomes" id="UP001375743">
    <property type="component" value="Unassembled WGS sequence"/>
</dbReference>
<feature type="region of interest" description="Disordered" evidence="1">
    <location>
        <begin position="466"/>
        <end position="485"/>
    </location>
</feature>
<proteinExistence type="predicted"/>
<gene>
    <name evidence="3" type="ORF">U1T56_21870</name>
</gene>
<dbReference type="InterPro" id="IPR038721">
    <property type="entry name" value="IS701-like_DDE_dom"/>
</dbReference>
<evidence type="ECO:0000259" key="2">
    <source>
        <dbReference type="Pfam" id="PF13546"/>
    </source>
</evidence>
<dbReference type="EMBL" id="JBBLZC010000035">
    <property type="protein sequence ID" value="MEK0085811.1"/>
    <property type="molecule type" value="Genomic_DNA"/>
</dbReference>
<protein>
    <submittedName>
        <fullName evidence="3">Transposase</fullName>
    </submittedName>
</protein>
<feature type="domain" description="Transposase IS701-like DDE" evidence="2">
    <location>
        <begin position="17"/>
        <end position="270"/>
    </location>
</feature>
<accession>A0ABU8XXN2</accession>
<sequence length="485" mass="54461">MPLPARFAAVIPTVIPACLQQRTWRRAELLLIGAVLAPGKRTVASLLRITGLGRERRFTNYPRVLDRAVRDPRAAARLLLGLLIAAFAPSGPIVLGIEDTIERRRGTRIAARGICRDPTRSSTSHRVKASGLRWPSLMLLAPIPWAGRLWALPFLTVLAPSERYGRERGRRHKKPTDWARQMARQARRWLPGRESVLLGDSSFSALECLVTLARYGLTGIARLRLDAALYEPAPPRRPGTVGRPRTKRARLPTLAECRAREDTRWMRVTVPGWYGDREVEIRSATAVWCHAGLPVLPIRWVRLRDPLHRFDPQALPCTDPARDPLQIVRWFVQRWQVEVTFRAVRDHPGVETQRQWSDRAIARTTPCLLALFSVVTLLAARLDHRTRSAVCTDAWYRGLRPTFTDVLAAVRRQFWREQGLLLSSRQAEVRKLPPALRHGVAYPLCHAARWPKSSSGCSAAAAAPSSITRAAPSGHGPWPRSPPSS</sequence>
<comment type="caution">
    <text evidence="3">The sequence shown here is derived from an EMBL/GenBank/DDBJ whole genome shotgun (WGS) entry which is preliminary data.</text>
</comment>
<evidence type="ECO:0000256" key="1">
    <source>
        <dbReference type="SAM" id="MobiDB-lite"/>
    </source>
</evidence>
<keyword evidence="4" id="KW-1185">Reference proteome</keyword>
<dbReference type="SUPFAM" id="SSF53098">
    <property type="entry name" value="Ribonuclease H-like"/>
    <property type="match status" value="1"/>
</dbReference>
<name>A0ABU8XXN2_9PROT</name>
<dbReference type="RefSeq" id="WP_418161660.1">
    <property type="nucleotide sequence ID" value="NZ_JBBLZC010000035.1"/>
</dbReference>